<organism evidence="3 4">
    <name type="scientific">Propionibacterium acidifaciens F0233</name>
    <dbReference type="NCBI Taxonomy" id="553198"/>
    <lineage>
        <taxon>Bacteria</taxon>
        <taxon>Bacillati</taxon>
        <taxon>Actinomycetota</taxon>
        <taxon>Actinomycetes</taxon>
        <taxon>Propionibacteriales</taxon>
        <taxon>Propionibacteriaceae</taxon>
        <taxon>Propionibacterium</taxon>
    </lineage>
</organism>
<gene>
    <name evidence="3" type="ORF">HMPREF0682_2888</name>
</gene>
<dbReference type="SUPFAM" id="SSF56801">
    <property type="entry name" value="Acetyl-CoA synthetase-like"/>
    <property type="match status" value="1"/>
</dbReference>
<name>U2RWR7_9ACTN</name>
<dbReference type="InterPro" id="IPR025110">
    <property type="entry name" value="AMP-bd_C"/>
</dbReference>
<keyword evidence="4" id="KW-1185">Reference proteome</keyword>
<dbReference type="PANTHER" id="PTHR43767">
    <property type="entry name" value="LONG-CHAIN-FATTY-ACID--COA LIGASE"/>
    <property type="match status" value="1"/>
</dbReference>
<dbReference type="InterPro" id="IPR000873">
    <property type="entry name" value="AMP-dep_synth/lig_dom"/>
</dbReference>
<comment type="caution">
    <text evidence="3">The sequence shown here is derived from an EMBL/GenBank/DDBJ whole genome shotgun (WGS) entry which is preliminary data.</text>
</comment>
<dbReference type="AlphaFoldDB" id="U2RWR7"/>
<sequence length="559" mass="60421">MQHRGRHHRGEFRMSAGARMRAQEILDAYEASGHLRRRSLCEELHEVCLRHSERRAVVAPDAELSYRQLDLTIAHWARAFLEAGLSGGDQVLVQLPNSAAYLVSLFALMRIGAVPTLMLPSHRHSELVRLARQLRPVAYIGGRDQLGFDCVAMVEEADPQELDIRLLYADAGPEYAGPAPCHRLPPLPGTADPEPPPLPVAGPGHRDAALNLLSGGTTSEPKIIPRVHEAYACNARAAALRCGIGPDSVYLAVLSSSHDFPLAQPGVLGTLLCGGTAVMCASAAFDEAFAAIEANRVTVTAIVPAVAQLWNEALEWYPAQLSSLRQILIGAARLDAELGRSLMARTGALIQQGYGLGEGITTFTRLDDPELVALGTQGTPISDGDVLRIVDPQGRQLPAGVVGEIIEKGPYTFLGYHGAHADDDCFTADGFLRTGDRGYLDADGNLVVCGRVVEQINRLGENVSPHEIEHFLGLIGGVREAAVFGAPDEELGERTVAVIVTDGPLDRRRVMKDFEEQGIARYKVPDEVIVVDAIPRTNIGKVDKEALRAMTQQRTERTD</sequence>
<dbReference type="Pfam" id="PF00501">
    <property type="entry name" value="AMP-binding"/>
    <property type="match status" value="1"/>
</dbReference>
<accession>U2RWR7</accession>
<evidence type="ECO:0000259" key="2">
    <source>
        <dbReference type="Pfam" id="PF13193"/>
    </source>
</evidence>
<protein>
    <submittedName>
        <fullName evidence="3">(2,3-dihydroxybenzoyl)adenylate synthase</fullName>
    </submittedName>
</protein>
<evidence type="ECO:0000313" key="4">
    <source>
        <dbReference type="Proteomes" id="UP000017052"/>
    </source>
</evidence>
<reference evidence="3" key="1">
    <citation type="submission" date="2013-08" db="EMBL/GenBank/DDBJ databases">
        <authorList>
            <person name="Durkin A.S."/>
            <person name="Haft D.R."/>
            <person name="McCorrison J."/>
            <person name="Torralba M."/>
            <person name="Gillis M."/>
            <person name="Haft D.H."/>
            <person name="Methe B."/>
            <person name="Sutton G."/>
            <person name="Nelson K.E."/>
        </authorList>
    </citation>
    <scope>NUCLEOTIDE SEQUENCE [LARGE SCALE GENOMIC DNA]</scope>
    <source>
        <strain evidence="3">F0233</strain>
    </source>
</reference>
<evidence type="ECO:0000313" key="3">
    <source>
        <dbReference type="EMBL" id="ERK57988.1"/>
    </source>
</evidence>
<dbReference type="PANTHER" id="PTHR43767:SF1">
    <property type="entry name" value="NONRIBOSOMAL PEPTIDE SYNTHASE PES1 (EUROFUNG)-RELATED"/>
    <property type="match status" value="1"/>
</dbReference>
<feature type="domain" description="AMP-binding enzyme C-terminal" evidence="2">
    <location>
        <begin position="467"/>
        <end position="541"/>
    </location>
</feature>
<dbReference type="InterPro" id="IPR042099">
    <property type="entry name" value="ANL_N_sf"/>
</dbReference>
<dbReference type="Gene3D" id="3.40.50.12780">
    <property type="entry name" value="N-terminal domain of ligase-like"/>
    <property type="match status" value="1"/>
</dbReference>
<feature type="domain" description="AMP-dependent synthetase/ligase" evidence="1">
    <location>
        <begin position="46"/>
        <end position="417"/>
    </location>
</feature>
<dbReference type="Pfam" id="PF13193">
    <property type="entry name" value="AMP-binding_C"/>
    <property type="match status" value="1"/>
</dbReference>
<dbReference type="InterPro" id="IPR050237">
    <property type="entry name" value="ATP-dep_AMP-bd_enzyme"/>
</dbReference>
<proteinExistence type="predicted"/>
<dbReference type="Proteomes" id="UP000017052">
    <property type="component" value="Unassembled WGS sequence"/>
</dbReference>
<evidence type="ECO:0000259" key="1">
    <source>
        <dbReference type="Pfam" id="PF00501"/>
    </source>
</evidence>
<dbReference type="GO" id="GO:0016878">
    <property type="term" value="F:acid-thiol ligase activity"/>
    <property type="evidence" value="ECO:0007669"/>
    <property type="project" value="UniProtKB-ARBA"/>
</dbReference>
<dbReference type="InterPro" id="IPR045851">
    <property type="entry name" value="AMP-bd_C_sf"/>
</dbReference>
<dbReference type="EMBL" id="ACVN02000145">
    <property type="protein sequence ID" value="ERK57988.1"/>
    <property type="molecule type" value="Genomic_DNA"/>
</dbReference>
<dbReference type="Gene3D" id="3.30.300.30">
    <property type="match status" value="1"/>
</dbReference>